<name>A0ABW2QQ61_9BURK</name>
<dbReference type="SUPFAM" id="SSF53041">
    <property type="entry name" value="Resolvase-like"/>
    <property type="match status" value="1"/>
</dbReference>
<dbReference type="SMART" id="SM00857">
    <property type="entry name" value="Resolvase"/>
    <property type="match status" value="1"/>
</dbReference>
<evidence type="ECO:0000313" key="5">
    <source>
        <dbReference type="Proteomes" id="UP001596501"/>
    </source>
</evidence>
<organism evidence="4 5">
    <name type="scientific">Hydrogenophaga atypica</name>
    <dbReference type="NCBI Taxonomy" id="249409"/>
    <lineage>
        <taxon>Bacteria</taxon>
        <taxon>Pseudomonadati</taxon>
        <taxon>Pseudomonadota</taxon>
        <taxon>Betaproteobacteria</taxon>
        <taxon>Burkholderiales</taxon>
        <taxon>Comamonadaceae</taxon>
        <taxon>Hydrogenophaga</taxon>
    </lineage>
</organism>
<dbReference type="Pfam" id="PF07508">
    <property type="entry name" value="Recombinase"/>
    <property type="match status" value="1"/>
</dbReference>
<feature type="coiled-coil region" evidence="1">
    <location>
        <begin position="391"/>
        <end position="446"/>
    </location>
</feature>
<dbReference type="PROSITE" id="PS51736">
    <property type="entry name" value="RECOMBINASES_3"/>
    <property type="match status" value="1"/>
</dbReference>
<dbReference type="InterPro" id="IPR038109">
    <property type="entry name" value="DNA_bind_recomb_sf"/>
</dbReference>
<sequence length="573" mass="64598">MTDVSIYARYSCEKQNETSLEDQIRRCRELALRHGLLVNDALIYTDAAASGTDKGDSARDGYRRLRQDWDAAKFDVLLVDEFSRLSRDAVEQAVLLKRLENNRRVRLITADGIDTQDPDWQLRLGLQGLLAQHESRKLRHRVDRGMVGQLERGYMIATPAYGYDLHREYDAREEHVGSRWRINPQEAAIVQQVFAQREAGESMHQIAAWLNSEGILCSRKARNADGGHWRASRVKNMLQNPIYRGVFVWHGSTTYAAKMKTLGLPVTTMEYARPELRLVSDESWQRCNARTISRSGYGGGAHALSGLLTCVCCGGTLALSALKRCRSVYCPACTEAKSSKQDESRMTSTVATAGVEIMLKHALDYFVSEPFIEAFRHSLQLRLTGDRQSGVDECEARLAKLKASQERLSRMLVDLTEEDAVLQQRYEETRQKVAQTRERLGQLKDGLEEVNTAVAQAQLAADPRQYLQSIFDADVAPQRLRAVLARLFPSIVFEGKTSRYISTFKLRFSPSVAMALASGTEAITTSEIEARFVLRYWPSSKKNETRWTVNTFDMPARRSAATVDVNFPSHASA</sequence>
<reference evidence="5" key="1">
    <citation type="journal article" date="2019" name="Int. J. Syst. Evol. Microbiol.">
        <title>The Global Catalogue of Microorganisms (GCM) 10K type strain sequencing project: providing services to taxonomists for standard genome sequencing and annotation.</title>
        <authorList>
            <consortium name="The Broad Institute Genomics Platform"/>
            <consortium name="The Broad Institute Genome Sequencing Center for Infectious Disease"/>
            <person name="Wu L."/>
            <person name="Ma J."/>
        </authorList>
    </citation>
    <scope>NUCLEOTIDE SEQUENCE [LARGE SCALE GENOMIC DNA]</scope>
    <source>
        <strain evidence="5">CGMCC 1.12371</strain>
    </source>
</reference>
<keyword evidence="1" id="KW-0175">Coiled coil</keyword>
<gene>
    <name evidence="4" type="ORF">ACFQPB_20375</name>
</gene>
<dbReference type="InterPro" id="IPR036162">
    <property type="entry name" value="Resolvase-like_N_sf"/>
</dbReference>
<dbReference type="InterPro" id="IPR006119">
    <property type="entry name" value="Resolv_N"/>
</dbReference>
<dbReference type="Gene3D" id="3.40.50.1390">
    <property type="entry name" value="Resolvase, N-terminal catalytic domain"/>
    <property type="match status" value="1"/>
</dbReference>
<dbReference type="PANTHER" id="PTHR30461:SF23">
    <property type="entry name" value="DNA RECOMBINASE-RELATED"/>
    <property type="match status" value="1"/>
</dbReference>
<keyword evidence="5" id="KW-1185">Reference proteome</keyword>
<dbReference type="Proteomes" id="UP001596501">
    <property type="component" value="Unassembled WGS sequence"/>
</dbReference>
<comment type="caution">
    <text evidence="4">The sequence shown here is derived from an EMBL/GenBank/DDBJ whole genome shotgun (WGS) entry which is preliminary data.</text>
</comment>
<protein>
    <submittedName>
        <fullName evidence="4">Recombinase family protein</fullName>
    </submittedName>
</protein>
<evidence type="ECO:0000259" key="2">
    <source>
        <dbReference type="PROSITE" id="PS51736"/>
    </source>
</evidence>
<accession>A0ABW2QQ61</accession>
<dbReference type="Pfam" id="PF00239">
    <property type="entry name" value="Resolvase"/>
    <property type="match status" value="1"/>
</dbReference>
<dbReference type="EMBL" id="JBHTCA010000027">
    <property type="protein sequence ID" value="MFC7411226.1"/>
    <property type="molecule type" value="Genomic_DNA"/>
</dbReference>
<dbReference type="Gene3D" id="3.90.1750.20">
    <property type="entry name" value="Putative Large Serine Recombinase, Chain B, Domain 2"/>
    <property type="match status" value="1"/>
</dbReference>
<evidence type="ECO:0000313" key="4">
    <source>
        <dbReference type="EMBL" id="MFC7411226.1"/>
    </source>
</evidence>
<dbReference type="CDD" id="cd00338">
    <property type="entry name" value="Ser_Recombinase"/>
    <property type="match status" value="1"/>
</dbReference>
<evidence type="ECO:0000259" key="3">
    <source>
        <dbReference type="PROSITE" id="PS51737"/>
    </source>
</evidence>
<feature type="domain" description="Recombinase" evidence="3">
    <location>
        <begin position="160"/>
        <end position="297"/>
    </location>
</feature>
<evidence type="ECO:0000256" key="1">
    <source>
        <dbReference type="SAM" id="Coils"/>
    </source>
</evidence>
<dbReference type="PROSITE" id="PS51737">
    <property type="entry name" value="RECOMBINASE_DNA_BIND"/>
    <property type="match status" value="1"/>
</dbReference>
<dbReference type="InterPro" id="IPR050639">
    <property type="entry name" value="SSR_resolvase"/>
</dbReference>
<dbReference type="InterPro" id="IPR011109">
    <property type="entry name" value="DNA_bind_recombinase_dom"/>
</dbReference>
<feature type="domain" description="Resolvase/invertase-type recombinase catalytic" evidence="2">
    <location>
        <begin position="3"/>
        <end position="153"/>
    </location>
</feature>
<proteinExistence type="predicted"/>
<dbReference type="RefSeq" id="WP_382227305.1">
    <property type="nucleotide sequence ID" value="NZ_JBHTCA010000027.1"/>
</dbReference>
<dbReference type="PANTHER" id="PTHR30461">
    <property type="entry name" value="DNA-INVERTASE FROM LAMBDOID PROPHAGE"/>
    <property type="match status" value="1"/>
</dbReference>